<dbReference type="InterPro" id="IPR008567">
    <property type="entry name" value="BKACE"/>
</dbReference>
<comment type="caution">
    <text evidence="5">The sequence shown here is derived from an EMBL/GenBank/DDBJ whole genome shotgun (WGS) entry which is preliminary data.</text>
</comment>
<dbReference type="EMBL" id="JABFDB010000038">
    <property type="protein sequence ID" value="NYZ24256.1"/>
    <property type="molecule type" value="Genomic_DNA"/>
</dbReference>
<dbReference type="PANTHER" id="PTHR37418:SF2">
    <property type="entry name" value="3-KETO-5-AMINOHEXANOATE CLEAVAGE ENZYME"/>
    <property type="match status" value="1"/>
</dbReference>
<evidence type="ECO:0000313" key="5">
    <source>
        <dbReference type="EMBL" id="NYZ24256.1"/>
    </source>
</evidence>
<reference evidence="5 6" key="1">
    <citation type="submission" date="2020-05" db="EMBL/GenBank/DDBJ databases">
        <title>Azospirillum oleiclasticum sp. nov, a nitrogen-fixing and heavy crude oil-emulsifying bacterium isolated from the crude oil of Yumen Oilfield.</title>
        <authorList>
            <person name="Wu D."/>
            <person name="Cai M."/>
            <person name="Zhang X."/>
        </authorList>
    </citation>
    <scope>NUCLEOTIDE SEQUENCE [LARGE SCALE GENOMIC DNA]</scope>
    <source>
        <strain evidence="5 6">ROY-1-1-2</strain>
    </source>
</reference>
<accession>A0ABX2TJ50</accession>
<dbReference type="Gene3D" id="3.20.20.70">
    <property type="entry name" value="Aldolase class I"/>
    <property type="match status" value="1"/>
</dbReference>
<evidence type="ECO:0000256" key="3">
    <source>
        <dbReference type="ARBA" id="ARBA00022723"/>
    </source>
</evidence>
<dbReference type="InterPro" id="IPR013785">
    <property type="entry name" value="Aldolase_TIM"/>
</dbReference>
<dbReference type="Proteomes" id="UP000584642">
    <property type="component" value="Unassembled WGS sequence"/>
</dbReference>
<proteinExistence type="predicted"/>
<keyword evidence="2" id="KW-0808">Transferase</keyword>
<dbReference type="RefSeq" id="WP_180286030.1">
    <property type="nucleotide sequence ID" value="NZ_JABFDB010000038.1"/>
</dbReference>
<keyword evidence="6" id="KW-1185">Reference proteome</keyword>
<dbReference type="Pfam" id="PF05853">
    <property type="entry name" value="BKACE"/>
    <property type="match status" value="1"/>
</dbReference>
<name>A0ABX2TJ50_9PROT</name>
<evidence type="ECO:0000256" key="4">
    <source>
        <dbReference type="ARBA" id="ARBA00022833"/>
    </source>
</evidence>
<keyword evidence="4" id="KW-0862">Zinc</keyword>
<protein>
    <submittedName>
        <fullName evidence="5">3-keto-5-aminohexanoate cleavage protein</fullName>
    </submittedName>
</protein>
<evidence type="ECO:0000256" key="2">
    <source>
        <dbReference type="ARBA" id="ARBA00022679"/>
    </source>
</evidence>
<sequence length="274" mass="29862">MSTPLIITVAITGALPRKADNPAVPITPSEQIESTHEAFEAGASLVHIHTRNADESPSADPDLFAQVQEGVRRHCPGMIIQFSTGGRGRSQNERASSLVLKPDMASLATGSVNFPKQIYENPPDLVEGMAKTMLDNNIKPEIEVFDLAMLYNAKTLSDRGLIRAPLHVQFVLGIPNALPARRSVLEFLVSELKAIMPDATWTAAGIGRHQLTVNQWTLELGGHCRTGLEDNVKFDQERLARSNAELVARVAELGRQHGRQPATAEEARRILSLG</sequence>
<comment type="cofactor">
    <cofactor evidence="1">
        <name>Zn(2+)</name>
        <dbReference type="ChEBI" id="CHEBI:29105"/>
    </cofactor>
</comment>
<evidence type="ECO:0000256" key="1">
    <source>
        <dbReference type="ARBA" id="ARBA00001947"/>
    </source>
</evidence>
<evidence type="ECO:0000313" key="6">
    <source>
        <dbReference type="Proteomes" id="UP000584642"/>
    </source>
</evidence>
<dbReference type="PANTHER" id="PTHR37418">
    <property type="entry name" value="3-KETO-5-AMINOHEXANOATE CLEAVAGE ENZYME-RELATED"/>
    <property type="match status" value="1"/>
</dbReference>
<organism evidence="5 6">
    <name type="scientific">Azospirillum oleiclasticum</name>
    <dbReference type="NCBI Taxonomy" id="2735135"/>
    <lineage>
        <taxon>Bacteria</taxon>
        <taxon>Pseudomonadati</taxon>
        <taxon>Pseudomonadota</taxon>
        <taxon>Alphaproteobacteria</taxon>
        <taxon>Rhodospirillales</taxon>
        <taxon>Azospirillaceae</taxon>
        <taxon>Azospirillum</taxon>
    </lineage>
</organism>
<gene>
    <name evidence="5" type="ORF">HND93_31505</name>
</gene>
<keyword evidence="3" id="KW-0479">Metal-binding</keyword>